<evidence type="ECO:0000256" key="8">
    <source>
        <dbReference type="HAMAP-Rule" id="MF_01161"/>
    </source>
</evidence>
<dbReference type="InterPro" id="IPR020825">
    <property type="entry name" value="Phe-tRNA_synthase-like_B3/B4"/>
</dbReference>
<dbReference type="SUPFAM" id="SSF52402">
    <property type="entry name" value="Adenine nucleotide alpha hydrolases-like"/>
    <property type="match status" value="1"/>
</dbReference>
<dbReference type="SMART" id="SM00977">
    <property type="entry name" value="TilS_C"/>
    <property type="match status" value="1"/>
</dbReference>
<dbReference type="OrthoDB" id="9807403at2"/>
<gene>
    <name evidence="8 10" type="primary">tilS</name>
    <name evidence="10" type="ORF">EWM59_16990</name>
</gene>
<keyword evidence="2 8" id="KW-0963">Cytoplasm</keyword>
<dbReference type="GO" id="GO:0005737">
    <property type="term" value="C:cytoplasm"/>
    <property type="evidence" value="ECO:0007669"/>
    <property type="project" value="UniProtKB-SubCell"/>
</dbReference>
<evidence type="ECO:0000256" key="7">
    <source>
        <dbReference type="ARBA" id="ARBA00048539"/>
    </source>
</evidence>
<dbReference type="InterPro" id="IPR014729">
    <property type="entry name" value="Rossmann-like_a/b/a_fold"/>
</dbReference>
<evidence type="ECO:0000259" key="9">
    <source>
        <dbReference type="SMART" id="SM00977"/>
    </source>
</evidence>
<dbReference type="PANTHER" id="PTHR43033">
    <property type="entry name" value="TRNA(ILE)-LYSIDINE SYNTHASE-RELATED"/>
    <property type="match status" value="1"/>
</dbReference>
<dbReference type="SUPFAM" id="SSF56037">
    <property type="entry name" value="PheT/TilS domain"/>
    <property type="match status" value="1"/>
</dbReference>
<keyword evidence="6 8" id="KW-0067">ATP-binding</keyword>
<reference evidence="10 11" key="1">
    <citation type="submission" date="2019-02" db="EMBL/GenBank/DDBJ databases">
        <title>Bacterial novel species Emticicia sp. 17J42-9 isolated from soil.</title>
        <authorList>
            <person name="Jung H.-Y."/>
        </authorList>
    </citation>
    <scope>NUCLEOTIDE SEQUENCE [LARGE SCALE GENOMIC DNA]</scope>
    <source>
        <strain evidence="10 11">17J42-9</strain>
    </source>
</reference>
<evidence type="ECO:0000256" key="1">
    <source>
        <dbReference type="ARBA" id="ARBA00004496"/>
    </source>
</evidence>
<dbReference type="InterPro" id="IPR012796">
    <property type="entry name" value="Lysidine-tRNA-synth_C"/>
</dbReference>
<feature type="domain" description="Lysidine-tRNA(Ile) synthetase C-terminal" evidence="9">
    <location>
        <begin position="377"/>
        <end position="449"/>
    </location>
</feature>
<sequence>MQKYVIAGMLHSFLTYINEQSLFTPTDKIVLAVSGGKDSVVLLDLFREAKFNFTVAHCNFQLRGKDSDQDAEFVKQLCASHGIPFRATAFPTQTFARNHKLSIEMAARQLRYEWFEALRKELDYQYIATAHHLNDSIETILLNLTKGTGISGLRGILAKKGYIIRPLLFASRADIENYVAEKQLAWREDSSNASNDYQRNLLRNEVVPLLKKINPNLEHTFARNIERIQAIESNFQKNLSEFKKAISQEANDALFLKIEVIQNWQSGAYFLEETLKEFGFNYFQSKEIYRSLCKSSGKAFHSGTHTLTKDREYLIITPKEETTFEELLIDKGTETLDYYGLQLQISNTSIEDWQNYLNTARNSDILWVDADTLNYPLRIRPWQEGDWFIPLGMKGKKKISDFLVDKKVPLHLKKKTLLLCSDDDIVWVIGQRTDERFKVTQGTKQILRIHAMRTANEFAG</sequence>
<evidence type="ECO:0000313" key="10">
    <source>
        <dbReference type="EMBL" id="RYU94496.1"/>
    </source>
</evidence>
<evidence type="ECO:0000256" key="4">
    <source>
        <dbReference type="ARBA" id="ARBA00022694"/>
    </source>
</evidence>
<comment type="domain">
    <text evidence="8">The N-terminal region contains the highly conserved SGGXDS motif, predicted to be a P-loop motif involved in ATP binding.</text>
</comment>
<comment type="caution">
    <text evidence="10">The sequence shown here is derived from an EMBL/GenBank/DDBJ whole genome shotgun (WGS) entry which is preliminary data.</text>
</comment>
<keyword evidence="5 8" id="KW-0547">Nucleotide-binding</keyword>
<dbReference type="GO" id="GO:0032267">
    <property type="term" value="F:tRNA(Ile)-lysidine synthase activity"/>
    <property type="evidence" value="ECO:0007669"/>
    <property type="project" value="UniProtKB-EC"/>
</dbReference>
<comment type="function">
    <text evidence="8">Ligates lysine onto the cytidine present at position 34 of the AUA codon-specific tRNA(Ile) that contains the anticodon CAU, in an ATP-dependent manner. Cytidine is converted to lysidine, thus changing the amino acid specificity of the tRNA from methionine to isoleucine.</text>
</comment>
<dbReference type="Pfam" id="PF11734">
    <property type="entry name" value="TilS_C"/>
    <property type="match status" value="1"/>
</dbReference>
<dbReference type="CDD" id="cd01992">
    <property type="entry name" value="TilS_N"/>
    <property type="match status" value="1"/>
</dbReference>
<organism evidence="10 11">
    <name type="scientific">Emticicia agri</name>
    <dbReference type="NCBI Taxonomy" id="2492393"/>
    <lineage>
        <taxon>Bacteria</taxon>
        <taxon>Pseudomonadati</taxon>
        <taxon>Bacteroidota</taxon>
        <taxon>Cytophagia</taxon>
        <taxon>Cytophagales</taxon>
        <taxon>Leadbetterellaceae</taxon>
        <taxon>Emticicia</taxon>
    </lineage>
</organism>
<dbReference type="GO" id="GO:0006400">
    <property type="term" value="P:tRNA modification"/>
    <property type="evidence" value="ECO:0007669"/>
    <property type="project" value="UniProtKB-UniRule"/>
</dbReference>
<dbReference type="InterPro" id="IPR012094">
    <property type="entry name" value="tRNA_Ile_lys_synt"/>
</dbReference>
<evidence type="ECO:0000256" key="6">
    <source>
        <dbReference type="ARBA" id="ARBA00022840"/>
    </source>
</evidence>
<dbReference type="Gene3D" id="3.40.50.620">
    <property type="entry name" value="HUPs"/>
    <property type="match status" value="1"/>
</dbReference>
<dbReference type="HAMAP" id="MF_01161">
    <property type="entry name" value="tRNA_Ile_lys_synt"/>
    <property type="match status" value="1"/>
</dbReference>
<dbReference type="NCBIfam" id="TIGR02432">
    <property type="entry name" value="lysidine_TilS_N"/>
    <property type="match status" value="1"/>
</dbReference>
<dbReference type="GO" id="GO:0005524">
    <property type="term" value="F:ATP binding"/>
    <property type="evidence" value="ECO:0007669"/>
    <property type="project" value="UniProtKB-UniRule"/>
</dbReference>
<proteinExistence type="inferred from homology"/>
<keyword evidence="3 8" id="KW-0436">Ligase</keyword>
<evidence type="ECO:0000256" key="5">
    <source>
        <dbReference type="ARBA" id="ARBA00022741"/>
    </source>
</evidence>
<accession>A0A4Q5LXC5</accession>
<evidence type="ECO:0000313" key="11">
    <source>
        <dbReference type="Proteomes" id="UP000293162"/>
    </source>
</evidence>
<dbReference type="Pfam" id="PF01171">
    <property type="entry name" value="ATP_bind_3"/>
    <property type="match status" value="1"/>
</dbReference>
<dbReference type="Proteomes" id="UP000293162">
    <property type="component" value="Unassembled WGS sequence"/>
</dbReference>
<comment type="subcellular location">
    <subcellularLocation>
        <location evidence="1 8">Cytoplasm</location>
    </subcellularLocation>
</comment>
<protein>
    <recommendedName>
        <fullName evidence="8">tRNA(Ile)-lysidine synthase</fullName>
        <ecNumber evidence="8">6.3.4.19</ecNumber>
    </recommendedName>
    <alternativeName>
        <fullName evidence="8">tRNA(Ile)-2-lysyl-cytidine synthase</fullName>
    </alternativeName>
    <alternativeName>
        <fullName evidence="8">tRNA(Ile)-lysidine synthetase</fullName>
    </alternativeName>
</protein>
<keyword evidence="4 8" id="KW-0819">tRNA processing</keyword>
<dbReference type="Gene3D" id="3.50.40.10">
    <property type="entry name" value="Phenylalanyl-trna Synthetase, Chain B, domain 3"/>
    <property type="match status" value="1"/>
</dbReference>
<dbReference type="EC" id="6.3.4.19" evidence="8"/>
<evidence type="ECO:0000256" key="3">
    <source>
        <dbReference type="ARBA" id="ARBA00022598"/>
    </source>
</evidence>
<keyword evidence="11" id="KW-1185">Reference proteome</keyword>
<dbReference type="EMBL" id="SEWF01000025">
    <property type="protein sequence ID" value="RYU94496.1"/>
    <property type="molecule type" value="Genomic_DNA"/>
</dbReference>
<feature type="binding site" evidence="8">
    <location>
        <begin position="34"/>
        <end position="39"/>
    </location>
    <ligand>
        <name>ATP</name>
        <dbReference type="ChEBI" id="CHEBI:30616"/>
    </ligand>
</feature>
<comment type="catalytic activity">
    <reaction evidence="7 8">
        <text>cytidine(34) in tRNA(Ile2) + L-lysine + ATP = lysidine(34) in tRNA(Ile2) + AMP + diphosphate + H(+)</text>
        <dbReference type="Rhea" id="RHEA:43744"/>
        <dbReference type="Rhea" id="RHEA-COMP:10625"/>
        <dbReference type="Rhea" id="RHEA-COMP:10670"/>
        <dbReference type="ChEBI" id="CHEBI:15378"/>
        <dbReference type="ChEBI" id="CHEBI:30616"/>
        <dbReference type="ChEBI" id="CHEBI:32551"/>
        <dbReference type="ChEBI" id="CHEBI:33019"/>
        <dbReference type="ChEBI" id="CHEBI:82748"/>
        <dbReference type="ChEBI" id="CHEBI:83665"/>
        <dbReference type="ChEBI" id="CHEBI:456215"/>
        <dbReference type="EC" id="6.3.4.19"/>
    </reaction>
</comment>
<comment type="similarity">
    <text evidence="8">Belongs to the tRNA(Ile)-lysidine synthase family.</text>
</comment>
<evidence type="ECO:0000256" key="2">
    <source>
        <dbReference type="ARBA" id="ARBA00022490"/>
    </source>
</evidence>
<dbReference type="PANTHER" id="PTHR43033:SF1">
    <property type="entry name" value="TRNA(ILE)-LYSIDINE SYNTHASE-RELATED"/>
    <property type="match status" value="1"/>
</dbReference>
<name>A0A4Q5LXC5_9BACT</name>
<dbReference type="InterPro" id="IPR011063">
    <property type="entry name" value="TilS/TtcA_N"/>
</dbReference>
<dbReference type="InterPro" id="IPR012795">
    <property type="entry name" value="tRNA_Ile_lys_synt_N"/>
</dbReference>
<dbReference type="NCBIfam" id="TIGR02433">
    <property type="entry name" value="lysidine_TilS_C"/>
    <property type="match status" value="1"/>
</dbReference>
<dbReference type="AlphaFoldDB" id="A0A4Q5LXC5"/>